<reference evidence="2" key="1">
    <citation type="submission" date="2015-11" db="EMBL/GenBank/DDBJ databases">
        <title>De novo transcriptome assembly of four potential Pierce s Disease insect vectors from Arizona vineyards.</title>
        <authorList>
            <person name="Tassone E.E."/>
        </authorList>
    </citation>
    <scope>NUCLEOTIDE SEQUENCE</scope>
</reference>
<feature type="chain" id="PRO_5008584320" evidence="1">
    <location>
        <begin position="18"/>
        <end position="210"/>
    </location>
</feature>
<accession>A0A1B6HBR5</accession>
<evidence type="ECO:0000313" key="2">
    <source>
        <dbReference type="EMBL" id="JAS72098.1"/>
    </source>
</evidence>
<keyword evidence="1" id="KW-0732">Signal</keyword>
<organism evidence="2">
    <name type="scientific">Homalodisca liturata</name>
    <dbReference type="NCBI Taxonomy" id="320908"/>
    <lineage>
        <taxon>Eukaryota</taxon>
        <taxon>Metazoa</taxon>
        <taxon>Ecdysozoa</taxon>
        <taxon>Arthropoda</taxon>
        <taxon>Hexapoda</taxon>
        <taxon>Insecta</taxon>
        <taxon>Pterygota</taxon>
        <taxon>Neoptera</taxon>
        <taxon>Paraneoptera</taxon>
        <taxon>Hemiptera</taxon>
        <taxon>Auchenorrhyncha</taxon>
        <taxon>Membracoidea</taxon>
        <taxon>Cicadellidae</taxon>
        <taxon>Cicadellinae</taxon>
        <taxon>Proconiini</taxon>
        <taxon>Homalodisca</taxon>
    </lineage>
</organism>
<protein>
    <submittedName>
        <fullName evidence="2">Uncharacterized protein</fullName>
    </submittedName>
</protein>
<proteinExistence type="predicted"/>
<dbReference type="EMBL" id="GECU01035608">
    <property type="protein sequence ID" value="JAS72098.1"/>
    <property type="molecule type" value="Transcribed_RNA"/>
</dbReference>
<gene>
    <name evidence="2" type="ORF">g.51758</name>
</gene>
<feature type="signal peptide" evidence="1">
    <location>
        <begin position="1"/>
        <end position="17"/>
    </location>
</feature>
<evidence type="ECO:0000256" key="1">
    <source>
        <dbReference type="SAM" id="SignalP"/>
    </source>
</evidence>
<sequence>MTDSLIHLGMILDSCLSWTLHVDYLCQNISTATFVLKRIKATSTHEAMTTAYHALFESHLRYGVVLWGSTSSTNIQKVLVLQKRALRTMVGLLPHESCRQVFKDRGILTVTALYILEVILHATKKNLKKLGDFRGHANRNAQDYNLPLHRMELFTKKPSYAGAKLFNLLPFEIKRGDNNTLKRRLRNWLLEETIYTLNEFIDRCRNYRTT</sequence>
<name>A0A1B6HBR5_9HEMI</name>
<dbReference type="AlphaFoldDB" id="A0A1B6HBR5"/>